<reference evidence="4" key="1">
    <citation type="journal article" date="2019" name="Int. J. Syst. Evol. Microbiol.">
        <title>The Global Catalogue of Microorganisms (GCM) 10K type strain sequencing project: providing services to taxonomists for standard genome sequencing and annotation.</title>
        <authorList>
            <consortium name="The Broad Institute Genomics Platform"/>
            <consortium name="The Broad Institute Genome Sequencing Center for Infectious Disease"/>
            <person name="Wu L."/>
            <person name="Ma J."/>
        </authorList>
    </citation>
    <scope>NUCLEOTIDE SEQUENCE [LARGE SCALE GENOMIC DNA]</scope>
    <source>
        <strain evidence="4">JCM 16601</strain>
    </source>
</reference>
<dbReference type="Pfam" id="PF12833">
    <property type="entry name" value="HTH_18"/>
    <property type="match status" value="1"/>
</dbReference>
<dbReference type="EMBL" id="BAAAZC010000018">
    <property type="protein sequence ID" value="GAA3973363.1"/>
    <property type="molecule type" value="Genomic_DNA"/>
</dbReference>
<name>A0ABP7PY59_9SPHI</name>
<gene>
    <name evidence="3" type="ORF">GCM10022210_24510</name>
</gene>
<evidence type="ECO:0000313" key="4">
    <source>
        <dbReference type="Proteomes" id="UP001500742"/>
    </source>
</evidence>
<dbReference type="InterPro" id="IPR018060">
    <property type="entry name" value="HTH_AraC"/>
</dbReference>
<evidence type="ECO:0000256" key="1">
    <source>
        <dbReference type="ARBA" id="ARBA00023125"/>
    </source>
</evidence>
<dbReference type="PANTHER" id="PTHR43280:SF32">
    <property type="entry name" value="TRANSCRIPTIONAL REGULATORY PROTEIN"/>
    <property type="match status" value="1"/>
</dbReference>
<evidence type="ECO:0000313" key="3">
    <source>
        <dbReference type="EMBL" id="GAA3973363.1"/>
    </source>
</evidence>
<dbReference type="Gene3D" id="1.10.10.60">
    <property type="entry name" value="Homeodomain-like"/>
    <property type="match status" value="1"/>
</dbReference>
<dbReference type="RefSeq" id="WP_259094407.1">
    <property type="nucleotide sequence ID" value="NZ_BAAAZC010000018.1"/>
</dbReference>
<keyword evidence="4" id="KW-1185">Reference proteome</keyword>
<evidence type="ECO:0000259" key="2">
    <source>
        <dbReference type="PROSITE" id="PS01124"/>
    </source>
</evidence>
<dbReference type="PROSITE" id="PS01124">
    <property type="entry name" value="HTH_ARAC_FAMILY_2"/>
    <property type="match status" value="1"/>
</dbReference>
<accession>A0ABP7PY59</accession>
<dbReference type="Proteomes" id="UP001500742">
    <property type="component" value="Unassembled WGS sequence"/>
</dbReference>
<organism evidence="3 4">
    <name type="scientific">Mucilaginibacter dorajii</name>
    <dbReference type="NCBI Taxonomy" id="692994"/>
    <lineage>
        <taxon>Bacteria</taxon>
        <taxon>Pseudomonadati</taxon>
        <taxon>Bacteroidota</taxon>
        <taxon>Sphingobacteriia</taxon>
        <taxon>Sphingobacteriales</taxon>
        <taxon>Sphingobacteriaceae</taxon>
        <taxon>Mucilaginibacter</taxon>
    </lineage>
</organism>
<sequence>MLQNKHHENRSKAANNDMLTRVEELLAGYFDTEKTLIDGLPAVEQLSGQLNVSSHYLSDMLRTLTGQNRQQHIHAKLIEKAKEMLSTTNLSIAQVAYKLGFEHPQSFN</sequence>
<keyword evidence="1" id="KW-0238">DNA-binding</keyword>
<comment type="caution">
    <text evidence="3">The sequence shown here is derived from an EMBL/GenBank/DDBJ whole genome shotgun (WGS) entry which is preliminary data.</text>
</comment>
<dbReference type="PANTHER" id="PTHR43280">
    <property type="entry name" value="ARAC-FAMILY TRANSCRIPTIONAL REGULATOR"/>
    <property type="match status" value="1"/>
</dbReference>
<dbReference type="SMART" id="SM00342">
    <property type="entry name" value="HTH_ARAC"/>
    <property type="match status" value="1"/>
</dbReference>
<protein>
    <recommendedName>
        <fullName evidence="2">HTH araC/xylS-type domain-containing protein</fullName>
    </recommendedName>
</protein>
<feature type="domain" description="HTH araC/xylS-type" evidence="2">
    <location>
        <begin position="20"/>
        <end position="108"/>
    </location>
</feature>
<proteinExistence type="predicted"/>